<dbReference type="SUPFAM" id="SSF50965">
    <property type="entry name" value="Galactose oxidase, central domain"/>
    <property type="match status" value="2"/>
</dbReference>
<dbReference type="RefSeq" id="WP_380602428.1">
    <property type="nucleotide sequence ID" value="NZ_JBHSDU010000014.1"/>
</dbReference>
<evidence type="ECO:0000313" key="3">
    <source>
        <dbReference type="EMBL" id="MFC4312760.1"/>
    </source>
</evidence>
<protein>
    <submittedName>
        <fullName evidence="3">FG-GAP repeat protein</fullName>
    </submittedName>
</protein>
<proteinExistence type="predicted"/>
<keyword evidence="4" id="KW-1185">Reference proteome</keyword>
<sequence length="483" mass="51851">MRARISGVFLAGVVALAIVTGAASASPLSRPVPATNKADNALRQQPWNTAAKILTSEYEYHEPTNQSKNQQYGIQVALSGDGSTLAVSDIWYYGGSEWPWYGSGAVYVYRRARNGWTLETKLEPPAARGYDFFGSDVALSMSGNVLAVGAQYEGYDAPSQDAGPGSVFVYKRRNGAWTEETMLRASRPQDAASFGRTVEISAAGDVVAVGAPYESIDADGVTQSDAGAVYVFAKQSGTWTEQDALTAPAPHSSDWFGWGVRLSDDGKVLGVLSAEQNPDTEDFDVGGWPGRVNTVYLFHKYNDGTWNLAAELEGSASEPHFGGTAYEPEGQTEGFDLSADGRSLAIGSPYAAASDGSTGVIRMYRRPVGQWLPTGTVLKPDLPERRSFGTRVTLSANGKTLVAFADQDDGAYGIPYVVAFDLKRHSWQQTAVFESPAAVPVSTGFANSLALSWSGRYFTLGARTYATETTTWGAAFNYERKPK</sequence>
<name>A0ABV8T063_9GAMM</name>
<dbReference type="EMBL" id="JBHSDU010000014">
    <property type="protein sequence ID" value="MFC4312760.1"/>
    <property type="molecule type" value="Genomic_DNA"/>
</dbReference>
<gene>
    <name evidence="3" type="ORF">ACFPN2_26985</name>
</gene>
<dbReference type="PANTHER" id="PTHR36220:SF1">
    <property type="entry name" value="GAMMA TUBULIN COMPLEX COMPONENT C-TERMINAL DOMAIN-CONTAINING PROTEIN"/>
    <property type="match status" value="1"/>
</dbReference>
<dbReference type="Proteomes" id="UP001595904">
    <property type="component" value="Unassembled WGS sequence"/>
</dbReference>
<dbReference type="InterPro" id="IPR013517">
    <property type="entry name" value="FG-GAP"/>
</dbReference>
<keyword evidence="1 2" id="KW-0732">Signal</keyword>
<evidence type="ECO:0000313" key="4">
    <source>
        <dbReference type="Proteomes" id="UP001595904"/>
    </source>
</evidence>
<reference evidence="4" key="1">
    <citation type="journal article" date="2019" name="Int. J. Syst. Evol. Microbiol.">
        <title>The Global Catalogue of Microorganisms (GCM) 10K type strain sequencing project: providing services to taxonomists for standard genome sequencing and annotation.</title>
        <authorList>
            <consortium name="The Broad Institute Genomics Platform"/>
            <consortium name="The Broad Institute Genome Sequencing Center for Infectious Disease"/>
            <person name="Wu L."/>
            <person name="Ma J."/>
        </authorList>
    </citation>
    <scope>NUCLEOTIDE SEQUENCE [LARGE SCALE GENOMIC DNA]</scope>
    <source>
        <strain evidence="4">CGMCC 1.10759</strain>
    </source>
</reference>
<dbReference type="InterPro" id="IPR011043">
    <property type="entry name" value="Gal_Oxase/kelch_b-propeller"/>
</dbReference>
<dbReference type="Gene3D" id="2.130.10.130">
    <property type="entry name" value="Integrin alpha, N-terminal"/>
    <property type="match status" value="1"/>
</dbReference>
<evidence type="ECO:0000256" key="2">
    <source>
        <dbReference type="SAM" id="SignalP"/>
    </source>
</evidence>
<feature type="signal peptide" evidence="2">
    <location>
        <begin position="1"/>
        <end position="25"/>
    </location>
</feature>
<dbReference type="PANTHER" id="PTHR36220">
    <property type="entry name" value="UNNAMED PRODUCT"/>
    <property type="match status" value="1"/>
</dbReference>
<feature type="chain" id="PRO_5045613371" evidence="2">
    <location>
        <begin position="26"/>
        <end position="483"/>
    </location>
</feature>
<organism evidence="3 4">
    <name type="scientific">Steroidobacter flavus</name>
    <dbReference type="NCBI Taxonomy" id="1842136"/>
    <lineage>
        <taxon>Bacteria</taxon>
        <taxon>Pseudomonadati</taxon>
        <taxon>Pseudomonadota</taxon>
        <taxon>Gammaproteobacteria</taxon>
        <taxon>Steroidobacterales</taxon>
        <taxon>Steroidobacteraceae</taxon>
        <taxon>Steroidobacter</taxon>
    </lineage>
</organism>
<comment type="caution">
    <text evidence="3">The sequence shown here is derived from an EMBL/GenBank/DDBJ whole genome shotgun (WGS) entry which is preliminary data.</text>
</comment>
<dbReference type="Pfam" id="PF14312">
    <property type="entry name" value="FG-GAP_2"/>
    <property type="match status" value="2"/>
</dbReference>
<accession>A0ABV8T063</accession>
<dbReference type="InterPro" id="IPR028994">
    <property type="entry name" value="Integrin_alpha_N"/>
</dbReference>
<evidence type="ECO:0000256" key="1">
    <source>
        <dbReference type="ARBA" id="ARBA00022729"/>
    </source>
</evidence>